<dbReference type="STRING" id="1279009.ADICEAN_03245"/>
<dbReference type="InterPro" id="IPR002818">
    <property type="entry name" value="DJ-1/PfpI"/>
</dbReference>
<feature type="domain" description="DJ-1/PfpI" evidence="2">
    <location>
        <begin position="8"/>
        <end position="175"/>
    </location>
</feature>
<dbReference type="PANTHER" id="PTHR42733">
    <property type="entry name" value="DJ-1 PROTEIN"/>
    <property type="match status" value="1"/>
</dbReference>
<dbReference type="InterPro" id="IPR029062">
    <property type="entry name" value="Class_I_gatase-like"/>
</dbReference>
<accession>M7MYT3</accession>
<dbReference type="OrthoDB" id="9792284at2"/>
<dbReference type="NCBIfam" id="TIGR01382">
    <property type="entry name" value="PfpI"/>
    <property type="match status" value="1"/>
</dbReference>
<dbReference type="PATRIC" id="fig|1279009.4.peg.3291"/>
<dbReference type="SUPFAM" id="SSF52317">
    <property type="entry name" value="Class I glutamine amidotransferase-like"/>
    <property type="match status" value="1"/>
</dbReference>
<protein>
    <recommendedName>
        <fullName evidence="2">DJ-1/PfpI domain-containing protein</fullName>
    </recommendedName>
</protein>
<comment type="similarity">
    <text evidence="1">Belongs to the peptidase C56 family.</text>
</comment>
<organism evidence="3 4">
    <name type="scientific">Cesiribacter andamanensis AMV16</name>
    <dbReference type="NCBI Taxonomy" id="1279009"/>
    <lineage>
        <taxon>Bacteria</taxon>
        <taxon>Pseudomonadati</taxon>
        <taxon>Bacteroidota</taxon>
        <taxon>Cytophagia</taxon>
        <taxon>Cytophagales</taxon>
        <taxon>Cesiribacteraceae</taxon>
        <taxon>Cesiribacter</taxon>
    </lineage>
</organism>
<dbReference type="EMBL" id="AODQ01000101">
    <property type="protein sequence ID" value="EMR01623.1"/>
    <property type="molecule type" value="Genomic_DNA"/>
</dbReference>
<evidence type="ECO:0000313" key="4">
    <source>
        <dbReference type="Proteomes" id="UP000011910"/>
    </source>
</evidence>
<dbReference type="AlphaFoldDB" id="M7MYT3"/>
<dbReference type="Gene3D" id="3.40.50.880">
    <property type="match status" value="1"/>
</dbReference>
<dbReference type="eggNOG" id="COG0693">
    <property type="taxonomic scope" value="Bacteria"/>
</dbReference>
<reference evidence="3 4" key="1">
    <citation type="journal article" date="2013" name="Genome Announc.">
        <title>Draft Genome Sequence of Cesiribacter andamanensis Strain AMV16T, Isolated from a Soil Sample from a Mud Volcano in the Andaman Islands, India.</title>
        <authorList>
            <person name="Shivaji S."/>
            <person name="Ara S."/>
            <person name="Begum Z."/>
            <person name="Srinivas T.N."/>
            <person name="Singh A."/>
            <person name="Kumar Pinnaka A."/>
        </authorList>
    </citation>
    <scope>NUCLEOTIDE SEQUENCE [LARGE SCALE GENOMIC DNA]</scope>
    <source>
        <strain evidence="3 4">AMV16</strain>
    </source>
</reference>
<dbReference type="CDD" id="cd03134">
    <property type="entry name" value="GATase1_PfpI_like"/>
    <property type="match status" value="1"/>
</dbReference>
<dbReference type="InterPro" id="IPR006286">
    <property type="entry name" value="C56_PfpI-like"/>
</dbReference>
<evidence type="ECO:0000313" key="3">
    <source>
        <dbReference type="EMBL" id="EMR01623.1"/>
    </source>
</evidence>
<dbReference type="Pfam" id="PF01965">
    <property type="entry name" value="DJ-1_PfpI"/>
    <property type="match status" value="1"/>
</dbReference>
<dbReference type="Proteomes" id="UP000011910">
    <property type="component" value="Unassembled WGS sequence"/>
</dbReference>
<gene>
    <name evidence="3" type="ORF">ADICEAN_03245</name>
</gene>
<dbReference type="PROSITE" id="PS51276">
    <property type="entry name" value="PEPTIDASE_C56_PFPI"/>
    <property type="match status" value="1"/>
</dbReference>
<evidence type="ECO:0000259" key="2">
    <source>
        <dbReference type="Pfam" id="PF01965"/>
    </source>
</evidence>
<keyword evidence="4" id="KW-1185">Reference proteome</keyword>
<proteinExistence type="inferred from homology"/>
<sequence length="195" mass="21010">MKNTLGGKKVAILVANGFEQVEYTQPREALEKAGAEVHTISLEAGKVKGWKHDHWGDEFPVDKKVEQVNAGDYDGLVLPGGQMNPDNLRDNEKAVAFVRSFFSEGKPVAAICHAPWLLVEADVVEGRSLTSYSSIKTDMINAGALWKDQEVVIDGGLVTSRNPDDLPAFCKSMVEVIAKGVSAGEASLNKTNAQA</sequence>
<dbReference type="PANTHER" id="PTHR42733:SF12">
    <property type="entry name" value="PROTEINASE"/>
    <property type="match status" value="1"/>
</dbReference>
<comment type="caution">
    <text evidence="3">The sequence shown here is derived from an EMBL/GenBank/DDBJ whole genome shotgun (WGS) entry which is preliminary data.</text>
</comment>
<evidence type="ECO:0000256" key="1">
    <source>
        <dbReference type="ARBA" id="ARBA00008542"/>
    </source>
</evidence>
<dbReference type="RefSeq" id="WP_009196628.1">
    <property type="nucleotide sequence ID" value="NZ_AODQ01000101.1"/>
</dbReference>
<name>M7MYT3_9BACT</name>